<dbReference type="Pfam" id="PF03476">
    <property type="entry name" value="MOSC_N"/>
    <property type="match status" value="1"/>
</dbReference>
<protein>
    <submittedName>
        <fullName evidence="2">MOSC domain-containing protein</fullName>
    </submittedName>
</protein>
<dbReference type="PROSITE" id="PS51340">
    <property type="entry name" value="MOSC"/>
    <property type="match status" value="1"/>
</dbReference>
<dbReference type="InterPro" id="IPR005302">
    <property type="entry name" value="MoCF_Sase_C"/>
</dbReference>
<keyword evidence="3" id="KW-1185">Reference proteome</keyword>
<dbReference type="GO" id="GO:0003824">
    <property type="term" value="F:catalytic activity"/>
    <property type="evidence" value="ECO:0007669"/>
    <property type="project" value="InterPro"/>
</dbReference>
<organism evidence="2 3">
    <name type="scientific">Pseudomaricurvus hydrocarbonicus</name>
    <dbReference type="NCBI Taxonomy" id="1470433"/>
    <lineage>
        <taxon>Bacteria</taxon>
        <taxon>Pseudomonadati</taxon>
        <taxon>Pseudomonadota</taxon>
        <taxon>Gammaproteobacteria</taxon>
        <taxon>Cellvibrionales</taxon>
        <taxon>Cellvibrionaceae</taxon>
        <taxon>Pseudomaricurvus</taxon>
    </lineage>
</organism>
<dbReference type="AlphaFoldDB" id="A0A9E5JY52"/>
<dbReference type="SUPFAM" id="SSF50800">
    <property type="entry name" value="PK beta-barrel domain-like"/>
    <property type="match status" value="1"/>
</dbReference>
<dbReference type="Proteomes" id="UP000787472">
    <property type="component" value="Unassembled WGS sequence"/>
</dbReference>
<dbReference type="PANTHER" id="PTHR14237">
    <property type="entry name" value="MOLYBDOPTERIN COFACTOR SULFURASE MOSC"/>
    <property type="match status" value="1"/>
</dbReference>
<dbReference type="RefSeq" id="WP_167181057.1">
    <property type="nucleotide sequence ID" value="NZ_JAAONZ010000001.1"/>
</dbReference>
<dbReference type="InterPro" id="IPR011037">
    <property type="entry name" value="Pyrv_Knase-like_insert_dom_sf"/>
</dbReference>
<dbReference type="PANTHER" id="PTHR14237:SF19">
    <property type="entry name" value="MITOCHONDRIAL AMIDOXIME REDUCING COMPONENT 1"/>
    <property type="match status" value="1"/>
</dbReference>
<dbReference type="Pfam" id="PF03473">
    <property type="entry name" value="MOSC"/>
    <property type="match status" value="1"/>
</dbReference>
<accession>A0A9E5JY52</accession>
<dbReference type="EMBL" id="JAAONZ010000001">
    <property type="protein sequence ID" value="NHO64232.1"/>
    <property type="molecule type" value="Genomic_DNA"/>
</dbReference>
<evidence type="ECO:0000313" key="2">
    <source>
        <dbReference type="EMBL" id="NHO64232.1"/>
    </source>
</evidence>
<sequence length="288" mass="31883">MTTVHIEQLTLYPVKSLRGIQVNDWPVTEEGLQFDRHWMLVMPNGRFITQRQLPRMSLIDTAIDGDHLVLSAASKGEVKLPLQYTQTLNSQPVFSATVWRDECDVVEAAAAASAWLNQALRPPQPLRLVAMAHDHQRVQSQPERFGANTHTRFADAAPFLVANNASLAALNHALTGKGMQPVDMRRFRPNIVLSGLEAFTEHQVSQLQRDDGLCLQLRDHCERCIMTTIDPDSGEKSADMEPYHTLASLNAMPDNPKAAAFAVNATLEIEAPSPPGIRRLSIGDSFSC</sequence>
<comment type="caution">
    <text evidence="2">The sequence shown here is derived from an EMBL/GenBank/DDBJ whole genome shotgun (WGS) entry which is preliminary data.</text>
</comment>
<proteinExistence type="predicted"/>
<dbReference type="GO" id="GO:0030170">
    <property type="term" value="F:pyridoxal phosphate binding"/>
    <property type="evidence" value="ECO:0007669"/>
    <property type="project" value="InterPro"/>
</dbReference>
<evidence type="ECO:0000259" key="1">
    <source>
        <dbReference type="PROSITE" id="PS51340"/>
    </source>
</evidence>
<gene>
    <name evidence="2" type="ORF">G8770_01565</name>
</gene>
<dbReference type="SUPFAM" id="SSF141673">
    <property type="entry name" value="MOSC N-terminal domain-like"/>
    <property type="match status" value="1"/>
</dbReference>
<name>A0A9E5JY52_9GAMM</name>
<feature type="domain" description="MOSC" evidence="1">
    <location>
        <begin position="135"/>
        <end position="288"/>
    </location>
</feature>
<dbReference type="GO" id="GO:0030151">
    <property type="term" value="F:molybdenum ion binding"/>
    <property type="evidence" value="ECO:0007669"/>
    <property type="project" value="InterPro"/>
</dbReference>
<dbReference type="InterPro" id="IPR005303">
    <property type="entry name" value="MOCOS_middle"/>
</dbReference>
<evidence type="ECO:0000313" key="3">
    <source>
        <dbReference type="Proteomes" id="UP000787472"/>
    </source>
</evidence>
<reference evidence="2" key="1">
    <citation type="submission" date="2020-03" db="EMBL/GenBank/DDBJ databases">
        <authorList>
            <person name="Guo F."/>
        </authorList>
    </citation>
    <scope>NUCLEOTIDE SEQUENCE</scope>
    <source>
        <strain evidence="2">JCM 30134</strain>
    </source>
</reference>